<evidence type="ECO:0000313" key="1">
    <source>
        <dbReference type="EMBL" id="KAJ9483262.1"/>
    </source>
</evidence>
<protein>
    <submittedName>
        <fullName evidence="1">Uncharacterized protein</fullName>
    </submittedName>
</protein>
<reference evidence="1" key="1">
    <citation type="submission" date="2015-06" db="EMBL/GenBank/DDBJ databases">
        <authorList>
            <person name="Nguyen H."/>
        </authorList>
    </citation>
    <scope>NUCLEOTIDE SEQUENCE</scope>
    <source>
        <strain evidence="1">DAOM 180753</strain>
    </source>
</reference>
<sequence length="66" mass="7824">MIVLWLVYNRIRGVKVLHLGTSIHIKYDEVSTDQLSRLGEVFEREGEQQDEEFKEQIRARIARPAR</sequence>
<keyword evidence="2" id="KW-1185">Reference proteome</keyword>
<proteinExistence type="predicted"/>
<gene>
    <name evidence="1" type="ORF">VN97_g10150</name>
</gene>
<dbReference type="Proteomes" id="UP001227192">
    <property type="component" value="Unassembled WGS sequence"/>
</dbReference>
<dbReference type="EMBL" id="LACB01000449">
    <property type="protein sequence ID" value="KAJ9483262.1"/>
    <property type="molecule type" value="Genomic_DNA"/>
</dbReference>
<evidence type="ECO:0000313" key="2">
    <source>
        <dbReference type="Proteomes" id="UP001227192"/>
    </source>
</evidence>
<reference evidence="1" key="2">
    <citation type="journal article" date="2016" name="Fungal Biol.">
        <title>Ochratoxin A production by Penicillium thymicola.</title>
        <authorList>
            <person name="Nguyen H.D.T."/>
            <person name="McMullin D.R."/>
            <person name="Ponomareva E."/>
            <person name="Riley R."/>
            <person name="Pomraning K.R."/>
            <person name="Baker S.E."/>
            <person name="Seifert K.A."/>
        </authorList>
    </citation>
    <scope>NUCLEOTIDE SEQUENCE</scope>
    <source>
        <strain evidence="1">DAOM 180753</strain>
    </source>
</reference>
<organism evidence="1 2">
    <name type="scientific">Penicillium thymicola</name>
    <dbReference type="NCBI Taxonomy" id="293382"/>
    <lineage>
        <taxon>Eukaryota</taxon>
        <taxon>Fungi</taxon>
        <taxon>Dikarya</taxon>
        <taxon>Ascomycota</taxon>
        <taxon>Pezizomycotina</taxon>
        <taxon>Eurotiomycetes</taxon>
        <taxon>Eurotiomycetidae</taxon>
        <taxon>Eurotiales</taxon>
        <taxon>Aspergillaceae</taxon>
        <taxon>Penicillium</taxon>
    </lineage>
</organism>
<accession>A0AAI9T9L3</accession>
<comment type="caution">
    <text evidence="1">The sequence shown here is derived from an EMBL/GenBank/DDBJ whole genome shotgun (WGS) entry which is preliminary data.</text>
</comment>
<dbReference type="AlphaFoldDB" id="A0AAI9T9L3"/>
<name>A0AAI9T9L3_PENTH</name>